<evidence type="ECO:0000313" key="4">
    <source>
        <dbReference type="Proteomes" id="UP000193224"/>
    </source>
</evidence>
<dbReference type="InterPro" id="IPR016024">
    <property type="entry name" value="ARM-type_fold"/>
</dbReference>
<proteinExistence type="predicted"/>
<sequence>MTEQEFQKLITTNSAGAVMKQLAKMPEKERRAYAKTAHRCFKAYGKALWDSQLARKPIPVELAIDGEALKIAVLATGMPSKLAREGWRVLPSDIPLGEIFKALKPSWIGRWAEMTVEANPRLFDTVRELHQQGLCQIPKSDGYILGYYAHQRFTSDLVDENFLRTDVWRFFEVEGGGEFSLASHDKYASGENTWSTVLLKLCADGLLDRDRLLDASLDALERDFGQFRASWYSRFHAALAPTPEEYAARTDRYLHLLGSAVPPTMSFALKALRHIDKLGDLSPKALLAAIEPALQARQKSSVKAALQLLKNCAKKHPDHAVEIAKTATAALISEAGETQEQALDLIEHLNQSQNPAICALLAEYVDTAAPGTQKRLSSMLGVQATPQDASLDYPIPELQAINTVASAEEAVSVFLELLEDGRDPFLMERAMAGLARYGAAAHSLLSPVGKRAKQIRKRIANDGYRTAPYFLRPISATALAWVNGTDVKTELRPFLEPRYPGHQPIQISDHSFEGLFLARSEELLGFARAGHSVPMLSMPTDNRGYLDAARLIDRLKTYRALSLQPGVADFKLALMRLAPEGREKALAIWQPQTEAERALAYALGADFAPEDDKQLWVVAWSSRLPLNSDPQIHTLVGKEIAGAGTPITFEFDAIVHRSDEYFWPAPVVTTSPEPSKDLEGAIAFGIPWKSEQTYISGPHPSWMSKPCEWWVSVLRPAHSELVFATGILELYLDQILADHHCLTFLEPFFRPGLQPGVMAHALLAWYLAAADGAVGARTQDAIATLVAQQNFSPAQFADAAQKLIFKAGLPLRGWTKRVREITTFSPDHASAIRDALSAILTATPTEPPRDLGGILELLYELHVASGTAVTCPDLLSALSGVRAGGKIGKFSKKLAALKGQ</sequence>
<feature type="domain" description="DUF7824" evidence="2">
    <location>
        <begin position="422"/>
        <end position="620"/>
    </location>
</feature>
<dbReference type="Proteomes" id="UP000193224">
    <property type="component" value="Unassembled WGS sequence"/>
</dbReference>
<dbReference type="EMBL" id="FWXB01000013">
    <property type="protein sequence ID" value="SMC13344.1"/>
    <property type="molecule type" value="Genomic_DNA"/>
</dbReference>
<dbReference type="AlphaFoldDB" id="A0A1X7BUU0"/>
<dbReference type="RefSeq" id="WP_085801292.1">
    <property type="nucleotide sequence ID" value="NZ_FWXB01000013.1"/>
</dbReference>
<dbReference type="InterPro" id="IPR045472">
    <property type="entry name" value="DUF6493"/>
</dbReference>
<evidence type="ECO:0000313" key="3">
    <source>
        <dbReference type="EMBL" id="SMC13344.1"/>
    </source>
</evidence>
<accession>A0A1X7BUU0</accession>
<dbReference type="Pfam" id="PF25148">
    <property type="entry name" value="DUF7824"/>
    <property type="match status" value="1"/>
</dbReference>
<dbReference type="InterPro" id="IPR056726">
    <property type="entry name" value="DUF7824"/>
</dbReference>
<reference evidence="3 4" key="1">
    <citation type="submission" date="2017-03" db="EMBL/GenBank/DDBJ databases">
        <authorList>
            <person name="Afonso C.L."/>
            <person name="Miller P.J."/>
            <person name="Scott M.A."/>
            <person name="Spackman E."/>
            <person name="Goraichik I."/>
            <person name="Dimitrov K.M."/>
            <person name="Suarez D.L."/>
            <person name="Swayne D.E."/>
        </authorList>
    </citation>
    <scope>NUCLEOTIDE SEQUENCE [LARGE SCALE GENOMIC DNA]</scope>
    <source>
        <strain evidence="3 4">CECT 7745</strain>
    </source>
</reference>
<organism evidence="3 4">
    <name type="scientific">Roseovarius aestuarii</name>
    <dbReference type="NCBI Taxonomy" id="475083"/>
    <lineage>
        <taxon>Bacteria</taxon>
        <taxon>Pseudomonadati</taxon>
        <taxon>Pseudomonadota</taxon>
        <taxon>Alphaproteobacteria</taxon>
        <taxon>Rhodobacterales</taxon>
        <taxon>Roseobacteraceae</taxon>
        <taxon>Roseovarius</taxon>
    </lineage>
</organism>
<evidence type="ECO:0000259" key="1">
    <source>
        <dbReference type="Pfam" id="PF20103"/>
    </source>
</evidence>
<name>A0A1X7BUU0_9RHOB</name>
<gene>
    <name evidence="3" type="ORF">ROA7745_03190</name>
</gene>
<protein>
    <submittedName>
        <fullName evidence="3">Uncharacterized protein</fullName>
    </submittedName>
</protein>
<dbReference type="OrthoDB" id="8481515at2"/>
<feature type="domain" description="DUF6493" evidence="1">
    <location>
        <begin position="3"/>
        <end position="296"/>
    </location>
</feature>
<evidence type="ECO:0000259" key="2">
    <source>
        <dbReference type="Pfam" id="PF25148"/>
    </source>
</evidence>
<dbReference type="SUPFAM" id="SSF48371">
    <property type="entry name" value="ARM repeat"/>
    <property type="match status" value="1"/>
</dbReference>
<dbReference type="Pfam" id="PF20103">
    <property type="entry name" value="DUF6493"/>
    <property type="match status" value="1"/>
</dbReference>
<keyword evidence="4" id="KW-1185">Reference proteome</keyword>